<organism evidence="4 5">
    <name type="scientific">Niveibacterium umoris</name>
    <dbReference type="NCBI Taxonomy" id="1193620"/>
    <lineage>
        <taxon>Bacteria</taxon>
        <taxon>Pseudomonadati</taxon>
        <taxon>Pseudomonadota</taxon>
        <taxon>Betaproteobacteria</taxon>
        <taxon>Rhodocyclales</taxon>
        <taxon>Rhodocyclaceae</taxon>
        <taxon>Niveibacterium</taxon>
    </lineage>
</organism>
<feature type="chain" id="PRO_5033066822" description="Peptidase M60 domain-containing protein" evidence="2">
    <location>
        <begin position="27"/>
        <end position="1128"/>
    </location>
</feature>
<dbReference type="Pfam" id="PF18642">
    <property type="entry name" value="IMPa_helical"/>
    <property type="match status" value="1"/>
</dbReference>
<feature type="compositionally biased region" description="Gly residues" evidence="1">
    <location>
        <begin position="39"/>
        <end position="53"/>
    </location>
</feature>
<dbReference type="EMBL" id="JACIET010000001">
    <property type="protein sequence ID" value="MBB4011711.1"/>
    <property type="molecule type" value="Genomic_DNA"/>
</dbReference>
<feature type="signal peptide" evidence="2">
    <location>
        <begin position="1"/>
        <end position="26"/>
    </location>
</feature>
<sequence length="1128" mass="114255">MKKADYKILIGRVAASAVLALLVACGGGSDGNSSPGNGSASGGSGQTGTGGGSSTDNGSTSGGSTPGNGGSTAGNLDPNAEPGGIGAGTTTGGTPDDNASSGSGSTTGSGGSAGTDTGSGSGTGTTGGTATGGTNGGGSTTGGNNGGSTSGGTTTGGTATGGTTTGGTTTGGSTGGTTTGGTTTGGATGGGTTTGGTTTGGTATGGTTAGGTTTGGSTGGTTNGGTSTGGTTTGGTTTGGTTTGGSTGGTTTGGTGTPPAPTVSPITKALSSGDPSGLSTANQKDLLSQAISTASALQQWQQGALQGIYGLQLTDLSLNHGTNSSSITATKTTIAAPLILSDNGTGMAAIARVGTGRGLAYGADVLGWMAGTTREQQHLPLFTRAFTWLVTGNGAGKLPATLQVGVAGYDANNVKLFAARAGVNAVLSTCKVDDPTNTCWSSLNLIVFGAKTTDSPGLAALVRRYLEAGKSVIYMHPNWIDSTGGRTVLGAMGMSLGGYPGNYYASAAAVSVGSGRTRADTLARADQFGALITTLGLLQRTDLTLDFTDTTPLKPIDAVMSALASLQSRGINVFADPDSKLYPLLVLWADVQRRSQVYGTPLSSKGDSDDFLRAYASDSWLVFNRTTTTIPPKGAGDYMPAAAASIAVSNSYEDIDVTIAQTSGITLIGRGAIPGKPVTIQIVDAAGATGLGVQTSYVRSYGDPVADKTYARPRRPQSFNIPLTAGTDNSFVTPFGGPLELRYSGATAGTVVKLRIKGAAKYAHFDFTRNPSQAEIDEAVAALKRADFGWQTSKLVGGEIQQTIGYAQKVIGTTDPKVYVVDRIKGILFDSNHYANGYNNMPMSALAQNVCTQLGWTCDGPLHRAPNVQHFIGWIAACGFLCSGNPSDGFAGIDVGWGWAHELGHNTVQRVMHIAPNGKGCVVECDNNILASATMLREYALIGVDTGHNLDHTGLYADIVANRGTGLADEALRADMEVRLWQGASQDPMRAVHFQMAFQYAKLRAGLAKPTMDSTLEFFQLLTKADRLVAKAWDANNKGKYGMGRFANNTISNEDLFYVLSSKIIGQDMRKHFAMYGIPLSQTALDSISDLGLPAATRGFYALANGKHNQLATGQWLDIETSMPAYPF</sequence>
<name>A0A840BDV3_9RHOO</name>
<keyword evidence="2" id="KW-0732">Signal</keyword>
<keyword evidence="5" id="KW-1185">Reference proteome</keyword>
<evidence type="ECO:0000259" key="3">
    <source>
        <dbReference type="PROSITE" id="PS51723"/>
    </source>
</evidence>
<dbReference type="PROSITE" id="PS51257">
    <property type="entry name" value="PROKAR_LIPOPROTEIN"/>
    <property type="match status" value="1"/>
</dbReference>
<feature type="compositionally biased region" description="Polar residues" evidence="1">
    <location>
        <begin position="269"/>
        <end position="281"/>
    </location>
</feature>
<dbReference type="InterPro" id="IPR040711">
    <property type="entry name" value="IMPa_N_2"/>
</dbReference>
<dbReference type="Gene3D" id="1.10.390.30">
    <property type="entry name" value="Peptidase M60, enhancin-like domain 3"/>
    <property type="match status" value="1"/>
</dbReference>
<reference evidence="4 5" key="1">
    <citation type="submission" date="2020-08" db="EMBL/GenBank/DDBJ databases">
        <title>Genomic Encyclopedia of Type Strains, Phase IV (KMG-IV): sequencing the most valuable type-strain genomes for metagenomic binning, comparative biology and taxonomic classification.</title>
        <authorList>
            <person name="Goeker M."/>
        </authorList>
    </citation>
    <scope>NUCLEOTIDE SEQUENCE [LARGE SCALE GENOMIC DNA]</scope>
    <source>
        <strain evidence="4 5">DSM 106739</strain>
    </source>
</reference>
<dbReference type="SMART" id="SM01276">
    <property type="entry name" value="M60-like"/>
    <property type="match status" value="1"/>
</dbReference>
<comment type="caution">
    <text evidence="4">The sequence shown here is derived from an EMBL/GenBank/DDBJ whole genome shotgun (WGS) entry which is preliminary data.</text>
</comment>
<feature type="compositionally biased region" description="Gly residues" evidence="1">
    <location>
        <begin position="105"/>
        <end position="256"/>
    </location>
</feature>
<feature type="region of interest" description="Disordered" evidence="1">
    <location>
        <begin position="30"/>
        <end position="281"/>
    </location>
</feature>
<evidence type="ECO:0000256" key="1">
    <source>
        <dbReference type="SAM" id="MobiDB-lite"/>
    </source>
</evidence>
<gene>
    <name evidence="4" type="ORF">GGR36_001019</name>
</gene>
<accession>A0A840BDV3</accession>
<evidence type="ECO:0000313" key="4">
    <source>
        <dbReference type="EMBL" id="MBB4011711.1"/>
    </source>
</evidence>
<protein>
    <recommendedName>
        <fullName evidence="3">Peptidase M60 domain-containing protein</fullName>
    </recommendedName>
</protein>
<dbReference type="InterPro" id="IPR042279">
    <property type="entry name" value="Pep_M60_3"/>
</dbReference>
<dbReference type="InterPro" id="IPR041549">
    <property type="entry name" value="IMPa_helical"/>
</dbReference>
<evidence type="ECO:0000256" key="2">
    <source>
        <dbReference type="SAM" id="SignalP"/>
    </source>
</evidence>
<feature type="compositionally biased region" description="Gly residues" evidence="1">
    <location>
        <begin position="60"/>
        <end position="72"/>
    </location>
</feature>
<evidence type="ECO:0000313" key="5">
    <source>
        <dbReference type="Proteomes" id="UP000561045"/>
    </source>
</evidence>
<dbReference type="PROSITE" id="PS51723">
    <property type="entry name" value="PEPTIDASE_M60"/>
    <property type="match status" value="1"/>
</dbReference>
<dbReference type="InterPro" id="IPR031161">
    <property type="entry name" value="Peptidase_M60_dom"/>
</dbReference>
<dbReference type="RefSeq" id="WP_183632584.1">
    <property type="nucleotide sequence ID" value="NZ_BAABLE010000011.1"/>
</dbReference>
<proteinExistence type="predicted"/>
<dbReference type="Pfam" id="PF18650">
    <property type="entry name" value="IMPa_N_2"/>
    <property type="match status" value="1"/>
</dbReference>
<dbReference type="AlphaFoldDB" id="A0A840BDV3"/>
<feature type="domain" description="Peptidase M60" evidence="3">
    <location>
        <begin position="663"/>
        <end position="985"/>
    </location>
</feature>
<dbReference type="Proteomes" id="UP000561045">
    <property type="component" value="Unassembled WGS sequence"/>
</dbReference>
<dbReference type="NCBIfam" id="NF038322">
    <property type="entry name" value="ImpA_fam_HExGH"/>
    <property type="match status" value="1"/>
</dbReference>